<dbReference type="CDD" id="cd01650">
    <property type="entry name" value="RT_nLTR_like"/>
    <property type="match status" value="1"/>
</dbReference>
<name>A0AAV8H913_9POAL</name>
<dbReference type="InterPro" id="IPR044730">
    <property type="entry name" value="RNase_H-like_dom_plant"/>
</dbReference>
<dbReference type="SUPFAM" id="SSF53098">
    <property type="entry name" value="Ribonuclease H-like"/>
    <property type="match status" value="1"/>
</dbReference>
<dbReference type="InterPro" id="IPR000477">
    <property type="entry name" value="RT_dom"/>
</dbReference>
<keyword evidence="2" id="KW-0548">Nucleotidyltransferase</keyword>
<dbReference type="PROSITE" id="PS50878">
    <property type="entry name" value="RT_POL"/>
    <property type="match status" value="1"/>
</dbReference>
<dbReference type="Pfam" id="PF13966">
    <property type="entry name" value="zf-RVT"/>
    <property type="match status" value="1"/>
</dbReference>
<dbReference type="SUPFAM" id="SSF56672">
    <property type="entry name" value="DNA/RNA polymerases"/>
    <property type="match status" value="1"/>
</dbReference>
<gene>
    <name evidence="2" type="ORF">LUZ62_026435</name>
</gene>
<dbReference type="EMBL" id="JAMFTS010000001">
    <property type="protein sequence ID" value="KAJ4813869.1"/>
    <property type="molecule type" value="Genomic_DNA"/>
</dbReference>
<evidence type="ECO:0000313" key="3">
    <source>
        <dbReference type="Proteomes" id="UP001140206"/>
    </source>
</evidence>
<keyword evidence="3" id="KW-1185">Reference proteome</keyword>
<evidence type="ECO:0000313" key="2">
    <source>
        <dbReference type="EMBL" id="KAJ4813869.1"/>
    </source>
</evidence>
<dbReference type="Pfam" id="PF13456">
    <property type="entry name" value="RVT_3"/>
    <property type="match status" value="1"/>
</dbReference>
<dbReference type="Pfam" id="PF00078">
    <property type="entry name" value="RVT_1"/>
    <property type="match status" value="1"/>
</dbReference>
<dbReference type="InterPro" id="IPR043502">
    <property type="entry name" value="DNA/RNA_pol_sf"/>
</dbReference>
<comment type="caution">
    <text evidence="2">The sequence shown here is derived from an EMBL/GenBank/DDBJ whole genome shotgun (WGS) entry which is preliminary data.</text>
</comment>
<organism evidence="2 3">
    <name type="scientific">Rhynchospora pubera</name>
    <dbReference type="NCBI Taxonomy" id="906938"/>
    <lineage>
        <taxon>Eukaryota</taxon>
        <taxon>Viridiplantae</taxon>
        <taxon>Streptophyta</taxon>
        <taxon>Embryophyta</taxon>
        <taxon>Tracheophyta</taxon>
        <taxon>Spermatophyta</taxon>
        <taxon>Magnoliopsida</taxon>
        <taxon>Liliopsida</taxon>
        <taxon>Poales</taxon>
        <taxon>Cyperaceae</taxon>
        <taxon>Cyperoideae</taxon>
        <taxon>Rhynchosporeae</taxon>
        <taxon>Rhynchospora</taxon>
    </lineage>
</organism>
<accession>A0AAV8H913</accession>
<dbReference type="GO" id="GO:0004523">
    <property type="term" value="F:RNA-DNA hybrid ribonuclease activity"/>
    <property type="evidence" value="ECO:0007669"/>
    <property type="project" value="InterPro"/>
</dbReference>
<keyword evidence="2" id="KW-0808">Transferase</keyword>
<reference evidence="2" key="1">
    <citation type="submission" date="2022-08" db="EMBL/GenBank/DDBJ databases">
        <authorList>
            <person name="Marques A."/>
        </authorList>
    </citation>
    <scope>NUCLEOTIDE SEQUENCE</scope>
    <source>
        <strain evidence="2">RhyPub2mFocal</strain>
        <tissue evidence="2">Leaves</tissue>
    </source>
</reference>
<dbReference type="PANTHER" id="PTHR31635:SF196">
    <property type="entry name" value="REVERSE TRANSCRIPTASE DOMAIN-CONTAINING PROTEIN-RELATED"/>
    <property type="match status" value="1"/>
</dbReference>
<dbReference type="InterPro" id="IPR012337">
    <property type="entry name" value="RNaseH-like_sf"/>
</dbReference>
<dbReference type="InterPro" id="IPR036397">
    <property type="entry name" value="RNaseH_sf"/>
</dbReference>
<keyword evidence="2" id="KW-0695">RNA-directed DNA polymerase</keyword>
<dbReference type="InterPro" id="IPR026960">
    <property type="entry name" value="RVT-Znf"/>
</dbReference>
<protein>
    <submittedName>
        <fullName evidence="2">Reverse transcriptase</fullName>
    </submittedName>
</protein>
<dbReference type="AlphaFoldDB" id="A0AAV8H913"/>
<sequence>MEHWWFQEADFKQAWQDEWQLNANAEWHVKWNGLLNSIKGWALNKITPKKKLEEIQKQIYTVQMQHPSVRDHAKEEQLLGEFNKVQDQLDLYWNQRSRVQWMNLGDRNTNFFHTVATNRRRRNSIKAIRDEDGNYTGDEKKIRLQFVQYFSDLYGHKTANRADQPATHIESEEKIANFFQGLEGDMGCCIPNEAHHNLLVLPDFQEVKRAMFQMGPDKSPGPDGVTPRFLQNYWHIIGPDVVQQIREIFHTGHIPDGWLKCKVVLIPKGEEPDTPSKFRPISIGNVLYRLVMKILTNRLRPHMKRIISQEQTAFLQNRCISDNVLLIKEILNSFNNKRFKQAAFMLKADITKAFDKLSWNFLEKTCEWVNMPNKITRMLISAYQRAQVSIHINGSGHGYITPERGLRQGCPMSPYAFIMVMEMLTRKLKKALHQNILEGVKLAPSAQTLTHMIYADDLVLLGQAKETEVSELRCILHEFGEVSGLVVNPSKSKLWFTKATANEKQAQVQHSLQATQAEPGEKYLGMCLSGRQSAKRTGQMILDRMWSKLAGWKCSMLSHAGRLVLLKSVLTSLPVYYMTTVKLPKGVIDQMMSLMAKFFWGKTDKVRYLSFISWKKICSKVEDGGLGVKDLHKFGDALFMKNIWALMGQENKLWVDVCRAKYFPRIGFWGATNTRGGSQLWKEVVKNRQKLKDEVKWDIHNGHKALAVSQPWFNDWEIQHNVTLADRRLTVSQLFDTDRNQWREDQLERIFGVQGASQIYNTASKPNPVSDLEDKLIWQRVKEGRYTVKEGYKWLEESADTTGQNQMIGKHWKIITELKNVAPKVKVFLWRLLSKTLPIAQNLNRRISAISPMCQRCHEENEFETHCLFFCPGSRAVWFGGQLMLRVHELPLDIVEAFNQITERLDQQGMKILAYTLWELWKGRNEVVMKHKQFDPFLIKKNVAAWLVQGRQDTQGMQIISQLEEHRRYEVDKDEWQVLIDGSWEASGKTGTAAVIYQNGEAKFFAYQFREAQDPFHAEALACLDAVGYIKSLLVRGQVQKICIHSDSSKLVDAIKEEQWDNLPSWRSVPIVHQLIGLIIQEGSGIRISKVHRIAVQPAHIFSNFARRSQCTRELAPIQQSTFTAFGLSVMLDSDLFLST</sequence>
<proteinExistence type="predicted"/>
<dbReference type="Proteomes" id="UP001140206">
    <property type="component" value="Chromosome 1"/>
</dbReference>
<dbReference type="Gene3D" id="3.30.420.10">
    <property type="entry name" value="Ribonuclease H-like superfamily/Ribonuclease H"/>
    <property type="match status" value="1"/>
</dbReference>
<feature type="domain" description="Reverse transcriptase" evidence="1">
    <location>
        <begin position="247"/>
        <end position="528"/>
    </location>
</feature>
<dbReference type="InterPro" id="IPR002156">
    <property type="entry name" value="RNaseH_domain"/>
</dbReference>
<dbReference type="GO" id="GO:0003676">
    <property type="term" value="F:nucleic acid binding"/>
    <property type="evidence" value="ECO:0007669"/>
    <property type="project" value="InterPro"/>
</dbReference>
<dbReference type="PANTHER" id="PTHR31635">
    <property type="entry name" value="REVERSE TRANSCRIPTASE DOMAIN-CONTAINING PROTEIN-RELATED"/>
    <property type="match status" value="1"/>
</dbReference>
<dbReference type="CDD" id="cd06222">
    <property type="entry name" value="RNase_H_like"/>
    <property type="match status" value="1"/>
</dbReference>
<evidence type="ECO:0000259" key="1">
    <source>
        <dbReference type="PROSITE" id="PS50878"/>
    </source>
</evidence>
<dbReference type="GO" id="GO:0003964">
    <property type="term" value="F:RNA-directed DNA polymerase activity"/>
    <property type="evidence" value="ECO:0007669"/>
    <property type="project" value="UniProtKB-KW"/>
</dbReference>